<gene>
    <name evidence="11" type="ORF">ACFSUC_08375</name>
</gene>
<evidence type="ECO:0000313" key="12">
    <source>
        <dbReference type="Proteomes" id="UP001597497"/>
    </source>
</evidence>
<evidence type="ECO:0000256" key="2">
    <source>
        <dbReference type="ARBA" id="ARBA00006448"/>
    </source>
</evidence>
<reference evidence="12" key="1">
    <citation type="journal article" date="2019" name="Int. J. Syst. Evol. Microbiol.">
        <title>The Global Catalogue of Microorganisms (GCM) 10K type strain sequencing project: providing services to taxonomists for standard genome sequencing and annotation.</title>
        <authorList>
            <consortium name="The Broad Institute Genomics Platform"/>
            <consortium name="The Broad Institute Genome Sequencing Center for Infectious Disease"/>
            <person name="Wu L."/>
            <person name="Ma J."/>
        </authorList>
    </citation>
    <scope>NUCLEOTIDE SEQUENCE [LARGE SCALE GENOMIC DNA]</scope>
    <source>
        <strain evidence="12">KCTC 33676</strain>
    </source>
</reference>
<evidence type="ECO:0000256" key="7">
    <source>
        <dbReference type="SAM" id="MobiDB-lite"/>
    </source>
</evidence>
<dbReference type="InterPro" id="IPR023090">
    <property type="entry name" value="UPF0702_alpha/beta_dom_sf"/>
</dbReference>
<keyword evidence="6 8" id="KW-0472">Membrane</keyword>
<feature type="domain" description="YetF-like N-terminal transmembrane" evidence="10">
    <location>
        <begin position="5"/>
        <end position="78"/>
    </location>
</feature>
<proteinExistence type="inferred from homology"/>
<evidence type="ECO:0000256" key="8">
    <source>
        <dbReference type="SAM" id="Phobius"/>
    </source>
</evidence>
<evidence type="ECO:0000259" key="9">
    <source>
        <dbReference type="Pfam" id="PF04239"/>
    </source>
</evidence>
<keyword evidence="3" id="KW-1003">Cell membrane</keyword>
<dbReference type="Proteomes" id="UP001597497">
    <property type="component" value="Unassembled WGS sequence"/>
</dbReference>
<evidence type="ECO:0000256" key="6">
    <source>
        <dbReference type="ARBA" id="ARBA00023136"/>
    </source>
</evidence>
<feature type="region of interest" description="Disordered" evidence="7">
    <location>
        <begin position="229"/>
        <end position="248"/>
    </location>
</feature>
<name>A0ABW5RAL2_9BACL</name>
<dbReference type="Gene3D" id="3.30.240.20">
    <property type="entry name" value="bsu07140 like domains"/>
    <property type="match status" value="2"/>
</dbReference>
<dbReference type="Pfam" id="PF20730">
    <property type="entry name" value="YetF_N"/>
    <property type="match status" value="1"/>
</dbReference>
<comment type="subcellular location">
    <subcellularLocation>
        <location evidence="1">Cell membrane</location>
        <topology evidence="1">Multi-pass membrane protein</topology>
    </subcellularLocation>
</comment>
<dbReference type="Pfam" id="PF04239">
    <property type="entry name" value="DUF421"/>
    <property type="match status" value="1"/>
</dbReference>
<evidence type="ECO:0000259" key="10">
    <source>
        <dbReference type="Pfam" id="PF20730"/>
    </source>
</evidence>
<sequence length="248" mass="28440">MPDWIMIVVRSILAVMTLFVFTRLLGNRQISQLTYFEYITGITIGGLAAYISLDVESNWVLGILALAVWVVISLAVEYAALKSKWFRDVVEGKGVVLIRHGEILEKNLLKVRYSSDELLEQLRSKNAFRVADVEFAVLESSGNLSVLLKEERRPVTRQEMKLEDQTSYQCEPQTIVMDGTLMKEPLQRAGLSEMWLYRVLSRRNLALEDVYLAQVDEHNTLYVDAYKDRQRSDNQHQSQHAIIEEEGG</sequence>
<accession>A0ABW5RAL2</accession>
<keyword evidence="12" id="KW-1185">Reference proteome</keyword>
<dbReference type="InterPro" id="IPR048454">
    <property type="entry name" value="YetF_N"/>
</dbReference>
<organism evidence="11 12">
    <name type="scientific">Marinicrinis sediminis</name>
    <dbReference type="NCBI Taxonomy" id="1652465"/>
    <lineage>
        <taxon>Bacteria</taxon>
        <taxon>Bacillati</taxon>
        <taxon>Bacillota</taxon>
        <taxon>Bacilli</taxon>
        <taxon>Bacillales</taxon>
        <taxon>Paenibacillaceae</taxon>
    </lineage>
</organism>
<protein>
    <submittedName>
        <fullName evidence="11">DUF421 domain-containing protein</fullName>
    </submittedName>
</protein>
<dbReference type="PANTHER" id="PTHR34582:SF7">
    <property type="entry name" value="UPF0702 TRANSMEMBRANE PROTEIN YDFS"/>
    <property type="match status" value="1"/>
</dbReference>
<feature type="transmembrane region" description="Helical" evidence="8">
    <location>
        <begin position="33"/>
        <end position="53"/>
    </location>
</feature>
<evidence type="ECO:0000313" key="11">
    <source>
        <dbReference type="EMBL" id="MFD2671619.1"/>
    </source>
</evidence>
<evidence type="ECO:0000256" key="1">
    <source>
        <dbReference type="ARBA" id="ARBA00004651"/>
    </source>
</evidence>
<evidence type="ECO:0000256" key="5">
    <source>
        <dbReference type="ARBA" id="ARBA00022989"/>
    </source>
</evidence>
<feature type="domain" description="YetF C-terminal" evidence="9">
    <location>
        <begin position="82"/>
        <end position="216"/>
    </location>
</feature>
<feature type="transmembrane region" description="Helical" evidence="8">
    <location>
        <begin position="59"/>
        <end position="81"/>
    </location>
</feature>
<keyword evidence="5 8" id="KW-1133">Transmembrane helix</keyword>
<comment type="caution">
    <text evidence="11">The sequence shown here is derived from an EMBL/GenBank/DDBJ whole genome shotgun (WGS) entry which is preliminary data.</text>
</comment>
<evidence type="ECO:0000256" key="3">
    <source>
        <dbReference type="ARBA" id="ARBA00022475"/>
    </source>
</evidence>
<dbReference type="PANTHER" id="PTHR34582">
    <property type="entry name" value="UPF0702 TRANSMEMBRANE PROTEIN YCAP"/>
    <property type="match status" value="1"/>
</dbReference>
<evidence type="ECO:0000256" key="4">
    <source>
        <dbReference type="ARBA" id="ARBA00022692"/>
    </source>
</evidence>
<dbReference type="InterPro" id="IPR007353">
    <property type="entry name" value="DUF421"/>
</dbReference>
<keyword evidence="4 8" id="KW-0812">Transmembrane</keyword>
<dbReference type="EMBL" id="JBHUMM010000013">
    <property type="protein sequence ID" value="MFD2671619.1"/>
    <property type="molecule type" value="Genomic_DNA"/>
</dbReference>
<dbReference type="RefSeq" id="WP_379929093.1">
    <property type="nucleotide sequence ID" value="NZ_JBHUMM010000013.1"/>
</dbReference>
<comment type="similarity">
    <text evidence="2">Belongs to the UPF0702 family.</text>
</comment>
<feature type="transmembrane region" description="Helical" evidence="8">
    <location>
        <begin position="6"/>
        <end position="26"/>
    </location>
</feature>